<dbReference type="SUPFAM" id="SSF47473">
    <property type="entry name" value="EF-hand"/>
    <property type="match status" value="1"/>
</dbReference>
<evidence type="ECO:0000313" key="5">
    <source>
        <dbReference type="EMBL" id="CAF1014850.1"/>
    </source>
</evidence>
<dbReference type="EMBL" id="CAJOAX010000094">
    <property type="protein sequence ID" value="CAF3507100.1"/>
    <property type="molecule type" value="Genomic_DNA"/>
</dbReference>
<keyword evidence="1" id="KW-0106">Calcium</keyword>
<evidence type="ECO:0000313" key="4">
    <source>
        <dbReference type="EMBL" id="CAF0922415.1"/>
    </source>
</evidence>
<dbReference type="Proteomes" id="UP000663882">
    <property type="component" value="Unassembled WGS sequence"/>
</dbReference>
<feature type="domain" description="EF-hand" evidence="2">
    <location>
        <begin position="117"/>
        <end position="149"/>
    </location>
</feature>
<dbReference type="OrthoDB" id="9973212at2759"/>
<dbReference type="EMBL" id="CAJNOU010000497">
    <property type="protein sequence ID" value="CAF1014850.1"/>
    <property type="molecule type" value="Genomic_DNA"/>
</dbReference>
<dbReference type="InterPro" id="IPR018247">
    <property type="entry name" value="EF_Hand_1_Ca_BS"/>
</dbReference>
<dbReference type="Gene3D" id="1.10.238.10">
    <property type="entry name" value="EF-hand"/>
    <property type="match status" value="1"/>
</dbReference>
<sequence length="149" mass="16772">MGEQQIIANQFNRADLNHDGTIDEQEFRQFLGPVRNYNRLSANINYQDIQNLNLQASNGGQTTIYPIGLDVALAGFTENPINYERYTRGAYPQQTAHTYGLGSDVGIGAPNVARRYNQYDPAGVMFDYADFNHDGRIDLLEFGTFLRSV</sequence>
<evidence type="ECO:0000313" key="6">
    <source>
        <dbReference type="EMBL" id="CAF3507100.1"/>
    </source>
</evidence>
<dbReference type="EMBL" id="CAJNOO010000221">
    <property type="protein sequence ID" value="CAF0863676.1"/>
    <property type="molecule type" value="Genomic_DNA"/>
</dbReference>
<evidence type="ECO:0000313" key="3">
    <source>
        <dbReference type="EMBL" id="CAF0863676.1"/>
    </source>
</evidence>
<gene>
    <name evidence="6" type="ORF">OTI717_LOCUS2041</name>
    <name evidence="3" type="ORF">RFH988_LOCUS7100</name>
    <name evidence="5" type="ORF">SEV965_LOCUS11492</name>
    <name evidence="4" type="ORF">ZHD862_LOCUS8470</name>
</gene>
<dbReference type="Proteomes" id="UP000663823">
    <property type="component" value="Unassembled WGS sequence"/>
</dbReference>
<reference evidence="5" key="1">
    <citation type="submission" date="2021-02" db="EMBL/GenBank/DDBJ databases">
        <authorList>
            <person name="Nowell W R."/>
        </authorList>
    </citation>
    <scope>NUCLEOTIDE SEQUENCE</scope>
</reference>
<comment type="caution">
    <text evidence="5">The sequence shown here is derived from an EMBL/GenBank/DDBJ whole genome shotgun (WGS) entry which is preliminary data.</text>
</comment>
<dbReference type="AlphaFoldDB" id="A0A814HST3"/>
<dbReference type="Pfam" id="PF13202">
    <property type="entry name" value="EF-hand_5"/>
    <property type="match status" value="2"/>
</dbReference>
<dbReference type="InterPro" id="IPR011992">
    <property type="entry name" value="EF-hand-dom_pair"/>
</dbReference>
<organism evidence="5 7">
    <name type="scientific">Rotaria sordida</name>
    <dbReference type="NCBI Taxonomy" id="392033"/>
    <lineage>
        <taxon>Eukaryota</taxon>
        <taxon>Metazoa</taxon>
        <taxon>Spiralia</taxon>
        <taxon>Gnathifera</taxon>
        <taxon>Rotifera</taxon>
        <taxon>Eurotatoria</taxon>
        <taxon>Bdelloidea</taxon>
        <taxon>Philodinida</taxon>
        <taxon>Philodinidae</taxon>
        <taxon>Rotaria</taxon>
    </lineage>
</organism>
<dbReference type="InterPro" id="IPR002048">
    <property type="entry name" value="EF_hand_dom"/>
</dbReference>
<proteinExistence type="predicted"/>
<dbReference type="Proteomes" id="UP000663864">
    <property type="component" value="Unassembled WGS sequence"/>
</dbReference>
<dbReference type="SMART" id="SM00054">
    <property type="entry name" value="EFh"/>
    <property type="match status" value="2"/>
</dbReference>
<protein>
    <recommendedName>
        <fullName evidence="2">EF-hand domain-containing protein</fullName>
    </recommendedName>
</protein>
<evidence type="ECO:0000313" key="7">
    <source>
        <dbReference type="Proteomes" id="UP000663889"/>
    </source>
</evidence>
<dbReference type="EMBL" id="CAJNOT010000273">
    <property type="protein sequence ID" value="CAF0922415.1"/>
    <property type="molecule type" value="Genomic_DNA"/>
</dbReference>
<dbReference type="PROSITE" id="PS50222">
    <property type="entry name" value="EF_HAND_2"/>
    <property type="match status" value="2"/>
</dbReference>
<evidence type="ECO:0000256" key="1">
    <source>
        <dbReference type="ARBA" id="ARBA00022837"/>
    </source>
</evidence>
<feature type="domain" description="EF-hand" evidence="2">
    <location>
        <begin position="2"/>
        <end position="37"/>
    </location>
</feature>
<evidence type="ECO:0000259" key="2">
    <source>
        <dbReference type="PROSITE" id="PS50222"/>
    </source>
</evidence>
<name>A0A814HST3_9BILA</name>
<dbReference type="GO" id="GO:0005509">
    <property type="term" value="F:calcium ion binding"/>
    <property type="evidence" value="ECO:0007669"/>
    <property type="project" value="InterPro"/>
</dbReference>
<dbReference type="PROSITE" id="PS00018">
    <property type="entry name" value="EF_HAND_1"/>
    <property type="match status" value="2"/>
</dbReference>
<accession>A0A814HST3</accession>
<dbReference type="Proteomes" id="UP000663889">
    <property type="component" value="Unassembled WGS sequence"/>
</dbReference>